<protein>
    <submittedName>
        <fullName evidence="4">S-layer homology domain-containing protein</fullName>
    </submittedName>
</protein>
<organism evidence="4 5">
    <name type="scientific">Sporosarcina jeotgali</name>
    <dbReference type="NCBI Taxonomy" id="3020056"/>
    <lineage>
        <taxon>Bacteria</taxon>
        <taxon>Bacillati</taxon>
        <taxon>Bacillota</taxon>
        <taxon>Bacilli</taxon>
        <taxon>Bacillales</taxon>
        <taxon>Caryophanaceae</taxon>
        <taxon>Sporosarcina</taxon>
    </lineage>
</organism>
<evidence type="ECO:0000256" key="2">
    <source>
        <dbReference type="SAM" id="SignalP"/>
    </source>
</evidence>
<feature type="domain" description="SLH" evidence="3">
    <location>
        <begin position="96"/>
        <end position="155"/>
    </location>
</feature>
<dbReference type="PANTHER" id="PTHR43308">
    <property type="entry name" value="OUTER MEMBRANE PROTEIN ALPHA-RELATED"/>
    <property type="match status" value="1"/>
</dbReference>
<proteinExistence type="predicted"/>
<dbReference type="Proteomes" id="UP001303532">
    <property type="component" value="Chromosome"/>
</dbReference>
<evidence type="ECO:0000313" key="5">
    <source>
        <dbReference type="Proteomes" id="UP001303532"/>
    </source>
</evidence>
<feature type="compositionally biased region" description="Pro residues" evidence="1">
    <location>
        <begin position="223"/>
        <end position="238"/>
    </location>
</feature>
<evidence type="ECO:0000259" key="3">
    <source>
        <dbReference type="PROSITE" id="PS51272"/>
    </source>
</evidence>
<feature type="chain" id="PRO_5045151958" evidence="2">
    <location>
        <begin position="27"/>
        <end position="370"/>
    </location>
</feature>
<dbReference type="InterPro" id="IPR051465">
    <property type="entry name" value="Cell_Envelope_Struct_Comp"/>
</dbReference>
<feature type="domain" description="SLH" evidence="3">
    <location>
        <begin position="30"/>
        <end position="95"/>
    </location>
</feature>
<accession>A0ABZ0KX95</accession>
<gene>
    <name evidence="4" type="ORF">PGH26_03545</name>
</gene>
<keyword evidence="5" id="KW-1185">Reference proteome</keyword>
<feature type="signal peptide" evidence="2">
    <location>
        <begin position="1"/>
        <end position="26"/>
    </location>
</feature>
<name>A0ABZ0KX95_9BACL</name>
<dbReference type="PANTHER" id="PTHR43308:SF5">
    <property type="entry name" value="S-LAYER PROTEIN _ PEPTIDOGLYCAN ENDO-BETA-N-ACETYLGLUCOSAMINIDASE"/>
    <property type="match status" value="1"/>
</dbReference>
<dbReference type="Pfam" id="PF00395">
    <property type="entry name" value="SLH"/>
    <property type="match status" value="2"/>
</dbReference>
<sequence>MKTSKIFVAAMAMAVAMPAIVVPAQADETTDVTKFKDVSELSASEQVKINVLVDRGVISGFNDGTFRPTAPVTRGQFAAFISRAYGLKAPEEPKSFKDVTKNVTTYDGIIIAYHYNVVAGYPDGRFKPENFIARADMAIMLDNMLQQRGNFNKLKPVDYADRGSIGQKSSVAVQRLNNFGIMAPRANNAFKPNEQGSRLETVLAIYNMLEVTGELKKDEVVKPTPPVKPEPPTKPTPPTSNKSLDQLFKEGKTFEYKGLKFERAPMNQIAYVTEDKNLYLETPEVMEWIKEDMQGITNQGRGYGFSVTSQPDKISLAIRLILHNDENLTKNQIITAIDTVLSTNKKVIVNGYEFSKENSSKTHLYVKYAK</sequence>
<feature type="domain" description="SLH" evidence="3">
    <location>
        <begin position="156"/>
        <end position="219"/>
    </location>
</feature>
<evidence type="ECO:0000256" key="1">
    <source>
        <dbReference type="SAM" id="MobiDB-lite"/>
    </source>
</evidence>
<feature type="region of interest" description="Disordered" evidence="1">
    <location>
        <begin position="217"/>
        <end position="244"/>
    </location>
</feature>
<dbReference type="PROSITE" id="PS51272">
    <property type="entry name" value="SLH"/>
    <property type="match status" value="3"/>
</dbReference>
<reference evidence="4 5" key="1">
    <citation type="submission" date="2023-01" db="EMBL/GenBank/DDBJ databases">
        <title>Sporosarcina sp. nov., isolated from Korean tranditional fermented seafood 'Jeotgal'.</title>
        <authorList>
            <person name="Yang A.-I."/>
        </authorList>
    </citation>
    <scope>NUCLEOTIDE SEQUENCE [LARGE SCALE GENOMIC DNA]</scope>
    <source>
        <strain evidence="4 5">B2O-1</strain>
    </source>
</reference>
<dbReference type="RefSeq" id="WP_323692652.1">
    <property type="nucleotide sequence ID" value="NZ_CP116341.1"/>
</dbReference>
<dbReference type="InterPro" id="IPR001119">
    <property type="entry name" value="SLH_dom"/>
</dbReference>
<evidence type="ECO:0000313" key="4">
    <source>
        <dbReference type="EMBL" id="WOV85015.1"/>
    </source>
</evidence>
<keyword evidence="2" id="KW-0732">Signal</keyword>
<dbReference type="EMBL" id="CP116341">
    <property type="protein sequence ID" value="WOV85015.1"/>
    <property type="molecule type" value="Genomic_DNA"/>
</dbReference>